<keyword evidence="5" id="KW-0547">Nucleotide-binding</keyword>
<dbReference type="PANTHER" id="PTHR10887">
    <property type="entry name" value="DNA2/NAM7 HELICASE FAMILY"/>
    <property type="match status" value="1"/>
</dbReference>
<keyword evidence="10" id="KW-0007">Acetylation</keyword>
<keyword evidence="8" id="KW-0067">ATP-binding</keyword>
<dbReference type="Ensembl" id="ENSSORT00005054927.1">
    <property type="protein sequence ID" value="ENSSORP00005053671.1"/>
    <property type="gene ID" value="ENSSORG00005022865.1"/>
</dbReference>
<evidence type="ECO:0000313" key="27">
    <source>
        <dbReference type="Proteomes" id="UP000472271"/>
    </source>
</evidence>
<dbReference type="Pfam" id="PF21144">
    <property type="entry name" value="Aquarius_N_3rd"/>
    <property type="match status" value="1"/>
</dbReference>
<dbReference type="GO" id="GO:0071013">
    <property type="term" value="C:catalytic step 2 spliceosome"/>
    <property type="evidence" value="ECO:0007669"/>
    <property type="project" value="TreeGrafter"/>
</dbReference>
<evidence type="ECO:0000256" key="17">
    <source>
        <dbReference type="ARBA" id="ARBA00069875"/>
    </source>
</evidence>
<comment type="subunit">
    <text evidence="16">Identified in the spliceosome C complex. Component of the XAB2 complex, a multimeric protein complex composed of XAB2, PRPF19, AQR, ZNF830, ISY1, and PPIE. Identified in a pentameric intron-binding (IB) complex composed of AQR, XAB2, ISY1, ZNF830 and PPIE that is incorporated into the spliceosome as a preassembled complex. The IB complex does not contain PRPF19. Within the spliceosome, interacts with SNRPA1, SF3B1, SF3B3, SF3A1 and SF3A2.</text>
</comment>
<feature type="domain" description="DNA2/NAM7 helicase helicase" evidence="21">
    <location>
        <begin position="810"/>
        <end position="1112"/>
    </location>
</feature>
<evidence type="ECO:0000256" key="2">
    <source>
        <dbReference type="ARBA" id="ARBA00012552"/>
    </source>
</evidence>
<keyword evidence="6" id="KW-0378">Hydrolase</keyword>
<evidence type="ECO:0000256" key="12">
    <source>
        <dbReference type="ARBA" id="ARBA00023242"/>
    </source>
</evidence>
<comment type="subcellular location">
    <subcellularLocation>
        <location evidence="1">Nucleus</location>
        <location evidence="1">Nucleoplasm</location>
    </subcellularLocation>
</comment>
<dbReference type="InterPro" id="IPR041677">
    <property type="entry name" value="DNA2/NAM7_AAA_11"/>
</dbReference>
<evidence type="ECO:0000256" key="4">
    <source>
        <dbReference type="ARBA" id="ARBA00022728"/>
    </source>
</evidence>
<dbReference type="Gene3D" id="3.40.50.300">
    <property type="entry name" value="P-loop containing nucleotide triphosphate hydrolases"/>
    <property type="match status" value="2"/>
</dbReference>
<dbReference type="Pfam" id="PF21143">
    <property type="entry name" value="Aquarius_N_2nd"/>
    <property type="match status" value="1"/>
</dbReference>
<dbReference type="CDD" id="cd18808">
    <property type="entry name" value="SF1_C_Upf1"/>
    <property type="match status" value="1"/>
</dbReference>
<dbReference type="InterPro" id="IPR048966">
    <property type="entry name" value="Aquarius_b-barrel"/>
</dbReference>
<keyword evidence="12 19" id="KW-0539">Nucleus</keyword>
<dbReference type="GO" id="GO:0003729">
    <property type="term" value="F:mRNA binding"/>
    <property type="evidence" value="ECO:0007669"/>
    <property type="project" value="TreeGrafter"/>
</dbReference>
<evidence type="ECO:0000256" key="3">
    <source>
        <dbReference type="ARBA" id="ARBA00022664"/>
    </source>
</evidence>
<accession>A0A673CDK7</accession>
<dbReference type="Pfam" id="PF13086">
    <property type="entry name" value="AAA_11"/>
    <property type="match status" value="1"/>
</dbReference>
<comment type="catalytic activity">
    <reaction evidence="13">
        <text>ATP + H2O = ADP + phosphate + H(+)</text>
        <dbReference type="Rhea" id="RHEA:13065"/>
        <dbReference type="ChEBI" id="CHEBI:15377"/>
        <dbReference type="ChEBI" id="CHEBI:15378"/>
        <dbReference type="ChEBI" id="CHEBI:30616"/>
        <dbReference type="ChEBI" id="CHEBI:43474"/>
        <dbReference type="ChEBI" id="CHEBI:456216"/>
        <dbReference type="EC" id="3.6.4.13"/>
    </reaction>
</comment>
<dbReference type="GO" id="GO:0005654">
    <property type="term" value="C:nucleoplasm"/>
    <property type="evidence" value="ECO:0007669"/>
    <property type="project" value="UniProtKB-SubCell"/>
</dbReference>
<evidence type="ECO:0000256" key="13">
    <source>
        <dbReference type="ARBA" id="ARBA00047984"/>
    </source>
</evidence>
<keyword evidence="4" id="KW-0747">Spliceosome</keyword>
<feature type="domain" description="RNA helicase aquarius insertion" evidence="25">
    <location>
        <begin position="712"/>
        <end position="800"/>
    </location>
</feature>
<feature type="compositionally biased region" description="Acidic residues" evidence="20">
    <location>
        <begin position="1528"/>
        <end position="1539"/>
    </location>
</feature>
<feature type="region of interest" description="Disordered" evidence="20">
    <location>
        <begin position="1457"/>
        <end position="1539"/>
    </location>
</feature>
<gene>
    <name evidence="26" type="primary">aqr</name>
</gene>
<evidence type="ECO:0000256" key="18">
    <source>
        <dbReference type="ARBA" id="ARBA00083796"/>
    </source>
</evidence>
<dbReference type="GO" id="GO:0016787">
    <property type="term" value="F:hydrolase activity"/>
    <property type="evidence" value="ECO:0007669"/>
    <property type="project" value="UniProtKB-KW"/>
</dbReference>
<evidence type="ECO:0000256" key="6">
    <source>
        <dbReference type="ARBA" id="ARBA00022801"/>
    </source>
</evidence>
<feature type="domain" description="RNA helicase aquarius N-terminal" evidence="23">
    <location>
        <begin position="29"/>
        <end position="419"/>
    </location>
</feature>
<keyword evidence="11 19" id="KW-0508">mRNA splicing</keyword>
<dbReference type="InterPro" id="IPR026300">
    <property type="entry name" value="CWF11_fam"/>
</dbReference>
<dbReference type="InterPro" id="IPR048967">
    <property type="entry name" value="Aquarius_insert"/>
</dbReference>
<evidence type="ECO:0000256" key="16">
    <source>
        <dbReference type="ARBA" id="ARBA00063921"/>
    </source>
</evidence>
<reference evidence="26" key="2">
    <citation type="submission" date="2025-08" db="UniProtKB">
        <authorList>
            <consortium name="Ensembl"/>
        </authorList>
    </citation>
    <scope>IDENTIFICATION</scope>
</reference>
<keyword evidence="27" id="KW-1185">Reference proteome</keyword>
<feature type="region of interest" description="Disordered" evidence="20">
    <location>
        <begin position="760"/>
        <end position="780"/>
    </location>
</feature>
<reference evidence="26" key="1">
    <citation type="submission" date="2019-06" db="EMBL/GenBank/DDBJ databases">
        <authorList>
            <consortium name="Wellcome Sanger Institute Data Sharing"/>
        </authorList>
    </citation>
    <scope>NUCLEOTIDE SEQUENCE [LARGE SCALE GENOMIC DNA]</scope>
</reference>
<evidence type="ECO:0000259" key="23">
    <source>
        <dbReference type="Pfam" id="PF16399"/>
    </source>
</evidence>
<dbReference type="GO" id="GO:0000398">
    <property type="term" value="P:mRNA splicing, via spliceosome"/>
    <property type="evidence" value="ECO:0007669"/>
    <property type="project" value="InterPro"/>
</dbReference>
<dbReference type="InParanoid" id="A0A673CDK7"/>
<evidence type="ECO:0000256" key="20">
    <source>
        <dbReference type="SAM" id="MobiDB-lite"/>
    </source>
</evidence>
<reference evidence="26" key="3">
    <citation type="submission" date="2025-09" db="UniProtKB">
        <authorList>
            <consortium name="Ensembl"/>
        </authorList>
    </citation>
    <scope>IDENTIFICATION</scope>
</reference>
<evidence type="ECO:0000256" key="15">
    <source>
        <dbReference type="ARBA" id="ARBA00061244"/>
    </source>
</evidence>
<comment type="similarity">
    <text evidence="15 19">Belongs to the CWF11 family.</text>
</comment>
<dbReference type="EC" id="3.6.4.13" evidence="2"/>
<evidence type="ECO:0000256" key="1">
    <source>
        <dbReference type="ARBA" id="ARBA00004642"/>
    </source>
</evidence>
<evidence type="ECO:0000259" key="22">
    <source>
        <dbReference type="Pfam" id="PF13087"/>
    </source>
</evidence>
<dbReference type="InterPro" id="IPR027417">
    <property type="entry name" value="P-loop_NTPase"/>
</dbReference>
<comment type="function">
    <text evidence="14">Involved in pre-mRNA splicing as component of the spliceosome. Intron-binding spliceosomal protein required to link pre-mRNA splicing and snoRNP (small nucleolar ribonucleoprotein) biogenesis. Plays a key role in position-dependent assembly of intron-encoded box C/D small snoRNP, splicing being required for snoRNP assembly. May act by helping the folding of the snoRNA sequence. Binds to intron of pre-mRNAs in a sequence-independent manner, contacting the region between snoRNA and the branchpoint of introns (40 nucleotides upstream of the branchpoint) during the late stages of splicing. Has ATP-dependent RNA helicase activity and can unwind double-stranded RNA molecules with a 3' overhang (in vitro).</text>
</comment>
<evidence type="ECO:0000256" key="8">
    <source>
        <dbReference type="ARBA" id="ARBA00022840"/>
    </source>
</evidence>
<evidence type="ECO:0000256" key="14">
    <source>
        <dbReference type="ARBA" id="ARBA00057313"/>
    </source>
</evidence>
<proteinExistence type="inferred from homology"/>
<dbReference type="SUPFAM" id="SSF52540">
    <property type="entry name" value="P-loop containing nucleoside triphosphate hydrolases"/>
    <property type="match status" value="1"/>
</dbReference>
<keyword evidence="3 19" id="KW-0507">mRNA processing</keyword>
<evidence type="ECO:0000256" key="10">
    <source>
        <dbReference type="ARBA" id="ARBA00022990"/>
    </source>
</evidence>
<evidence type="ECO:0000256" key="5">
    <source>
        <dbReference type="ARBA" id="ARBA00022741"/>
    </source>
</evidence>
<dbReference type="FunFam" id="3.40.50.300:FF:000396">
    <property type="entry name" value="RNA helicase aquarius"/>
    <property type="match status" value="1"/>
</dbReference>
<dbReference type="GO" id="GO:0005524">
    <property type="term" value="F:ATP binding"/>
    <property type="evidence" value="ECO:0007669"/>
    <property type="project" value="UniProtKB-KW"/>
</dbReference>
<evidence type="ECO:0000256" key="9">
    <source>
        <dbReference type="ARBA" id="ARBA00022884"/>
    </source>
</evidence>
<protein>
    <recommendedName>
        <fullName evidence="17">RNA helicase aquarius</fullName>
        <ecNumber evidence="2">3.6.4.13</ecNumber>
    </recommendedName>
    <alternativeName>
        <fullName evidence="18">Intron-binding protein of 160 kDa</fullName>
    </alternativeName>
</protein>
<dbReference type="InterPro" id="IPR032174">
    <property type="entry name" value="Aquarius_N"/>
</dbReference>
<evidence type="ECO:0000256" key="7">
    <source>
        <dbReference type="ARBA" id="ARBA00022806"/>
    </source>
</evidence>
<sequence>MQEYETKCKVSKVKKSHCLSISVWNRWIFFLANKYWAPHAQNKLPFDPKVMEDVYEKEILQSKFAIRKIMLLEFSQYLENYLWVNYAPDVSSKAFLMSICCIVNEKFRENVPAWEVFKKEPNHFPFFFKCVMEAVLEGEQAGLTLKEQTVLLVFLDHCFNSLEVDLIREQVQQLISLPMWMCLLPSRLQHELKKVPKLQKFWNLIKKKFDKMDADAAEQAKKERAFLSALIKKFLGVLMSIPASGPVSMDKVHYCERFIELMIDLEALLPTRRWFNTVLDDSHLVVSCHLSSLTHREKEGHLFCQLLDMLKFYTGFEINDQTGNALTEKEMTTLHYDRITSLQRAAFAHFPELLDFALSNVAAVDTRESLTKHFGHLSPNTLHRVASYLCLLPELSEGQDTTYEKVVLLELLVSRHERRISQIEQLNQMPLYPTEKIIWDENIVPTEYYSGEGCLALPKLNLQFLTLHDYLLRNFNLFRLESTYEIRQDIEDVVWRMKPWQSEYGGAVFGGWARMAQTITSFSIVEVAKPNIGESWPARVRADVTINLNVQDHIKNEWEGLRKHDVCFLITVRPNLPYGTRFDRRQPFVEQTGLVYVRGCEVQGMLDDKGRVIEEGPEPKPKLRGDSRTFRVWLDPNQYQQDMTSSIQSGTEDPYETFNIIMRRKPKENNFKAVLETIRNLMNTECVVPDWLHDIILGYGDPGSAHYSKMPNQISTLDFNDTFLSLDHLRSCFPGHTINVTEKNPELQVPPFRIKFPISDKTEKGKKRKADEEAENKEEDMTLSIEPYVTPNRGPYPYNQPKRNTIQFTPTQIEAIRAGMQPGLTMVVGPPGTGKTDVAVQIISNLYHNFPEQRTLIVTHSNQALNQLFEKIMALDIDERHLLRLGHGEEELETEKDFSRYGRVNYVLARRLELLREVARLQESLDVPGDVSYTCETAGHFYLYQVISRWEQYMSKVKPKQVKRVEVEAVAAHFPFHKYFSNAPQPVFKGCTYEEDMDIAEGCYRHIKKIFTQLEEFRAFELLRSGLDRSKYLLVKEAKIIAMTCTHAALKRHDLVELGFKYDNILMEEAAQILEIETFIPLLLQNPEDGYSRLKRWIMIGDHHQLPPVIKNMAFQKYSNMEQSLFTRFVRLGVPTIDLDAQGRARASLCNLYNWRYKHLGNLPHVQQLPEFQVPNPGLTFDFQLINVEDFDGVGESEPNPYFYQNLAEAEYSVALYMYMRLLGYPADRISILTTYNGQKHLIRDVINQRCAGNPFFGQPNKVTTVDRFQGQQNDYIILSLVRTKAVGHLRDVRRLVVAMSRARLGLYIFARVSLFQNCFELTPVFNQLTARPLQLHIRPHEYYSQEQDASAQPDQIVKNMPEMANLVYNMYMHMIQTSQKYRQVTQYEHSSNQTVCVQQLNAAEMLLRQFMLKVKTDEKCQIIETPEFNVSQYFCPYTVHLFHIYNTFSSASLQQRQQNLALPPQQTKTDAEEQQTPARSEEQQDQTPMEQETPGEVDSKPKSEDTADLDPAGHAKMPEHPGRDSDSDGEDSGGEQEQ</sequence>
<dbReference type="InterPro" id="IPR041679">
    <property type="entry name" value="DNA2/NAM7-like_C"/>
</dbReference>
<keyword evidence="9" id="KW-0694">RNA-binding</keyword>
<evidence type="ECO:0000313" key="26">
    <source>
        <dbReference type="Ensembl" id="ENSSORP00005053671.1"/>
    </source>
</evidence>
<evidence type="ECO:0000259" key="21">
    <source>
        <dbReference type="Pfam" id="PF13086"/>
    </source>
</evidence>
<dbReference type="InterPro" id="IPR047187">
    <property type="entry name" value="SF1_C_Upf1"/>
</dbReference>
<organism evidence="26 27">
    <name type="scientific">Sphaeramia orbicularis</name>
    <name type="common">orbiculate cardinalfish</name>
    <dbReference type="NCBI Taxonomy" id="375764"/>
    <lineage>
        <taxon>Eukaryota</taxon>
        <taxon>Metazoa</taxon>
        <taxon>Chordata</taxon>
        <taxon>Craniata</taxon>
        <taxon>Vertebrata</taxon>
        <taxon>Euteleostomi</taxon>
        <taxon>Actinopterygii</taxon>
        <taxon>Neopterygii</taxon>
        <taxon>Teleostei</taxon>
        <taxon>Neoteleostei</taxon>
        <taxon>Acanthomorphata</taxon>
        <taxon>Gobiaria</taxon>
        <taxon>Kurtiformes</taxon>
        <taxon>Apogonoidei</taxon>
        <taxon>Apogonidae</taxon>
        <taxon>Apogoninae</taxon>
        <taxon>Sphaeramia</taxon>
    </lineage>
</organism>
<dbReference type="PIRSF" id="PIRSF038901">
    <property type="entry name" value="AQR_cwf11"/>
    <property type="match status" value="1"/>
</dbReference>
<dbReference type="PANTHER" id="PTHR10887:SF5">
    <property type="entry name" value="RNA HELICASE AQUARIUS"/>
    <property type="match status" value="1"/>
</dbReference>
<feature type="compositionally biased region" description="Basic and acidic residues" evidence="20">
    <location>
        <begin position="1498"/>
        <end position="1527"/>
    </location>
</feature>
<dbReference type="GO" id="GO:0003724">
    <property type="term" value="F:RNA helicase activity"/>
    <property type="evidence" value="ECO:0007669"/>
    <property type="project" value="UniProtKB-EC"/>
</dbReference>
<evidence type="ECO:0000259" key="25">
    <source>
        <dbReference type="Pfam" id="PF21144"/>
    </source>
</evidence>
<feature type="domain" description="DNA2/NAM7 helicase-like C-terminal" evidence="22">
    <location>
        <begin position="1121"/>
        <end position="1311"/>
    </location>
</feature>
<dbReference type="CDD" id="cd17935">
    <property type="entry name" value="EEXXQc_AQR"/>
    <property type="match status" value="1"/>
</dbReference>
<keyword evidence="7" id="KW-0347">Helicase</keyword>
<evidence type="ECO:0000256" key="19">
    <source>
        <dbReference type="PIRNR" id="PIRNR038901"/>
    </source>
</evidence>
<dbReference type="Proteomes" id="UP000472271">
    <property type="component" value="Chromosome 22"/>
</dbReference>
<feature type="domain" description="RNA helicase aquarius beta-barrel" evidence="24">
    <location>
        <begin position="498"/>
        <end position="664"/>
    </location>
</feature>
<evidence type="ECO:0000259" key="24">
    <source>
        <dbReference type="Pfam" id="PF21143"/>
    </source>
</evidence>
<feature type="compositionally biased region" description="Polar residues" evidence="20">
    <location>
        <begin position="1457"/>
        <end position="1479"/>
    </location>
</feature>
<evidence type="ECO:0000256" key="11">
    <source>
        <dbReference type="ARBA" id="ARBA00023187"/>
    </source>
</evidence>
<dbReference type="InterPro" id="IPR045055">
    <property type="entry name" value="DNA2/NAM7-like"/>
</dbReference>
<dbReference type="Pfam" id="PF13087">
    <property type="entry name" value="AAA_12"/>
    <property type="match status" value="1"/>
</dbReference>
<name>A0A673CDK7_9TELE</name>
<dbReference type="Pfam" id="PF16399">
    <property type="entry name" value="Aquarius_N_1st"/>
    <property type="match status" value="1"/>
</dbReference>